<dbReference type="InterPro" id="IPR023214">
    <property type="entry name" value="HAD_sf"/>
</dbReference>
<dbReference type="SUPFAM" id="SSF55729">
    <property type="entry name" value="Acyl-CoA N-acyltransferases (Nat)"/>
    <property type="match status" value="1"/>
</dbReference>
<evidence type="ECO:0000313" key="1">
    <source>
        <dbReference type="EMBL" id="WTY94207.1"/>
    </source>
</evidence>
<dbReference type="InterPro" id="IPR016181">
    <property type="entry name" value="Acyl_CoA_acyltransferase"/>
</dbReference>
<accession>A0AAU3GPX1</accession>
<dbReference type="InterPro" id="IPR010037">
    <property type="entry name" value="FkbH_domain"/>
</dbReference>
<name>A0AAU3GPX1_9ACTN</name>
<dbReference type="InterPro" id="IPR010033">
    <property type="entry name" value="HAD_SF_ppase_IIIC"/>
</dbReference>
<reference evidence="1" key="1">
    <citation type="submission" date="2022-10" db="EMBL/GenBank/DDBJ databases">
        <title>The complete genomes of actinobacterial strains from the NBC collection.</title>
        <authorList>
            <person name="Joergensen T.S."/>
            <person name="Alvarez Arevalo M."/>
            <person name="Sterndorff E.B."/>
            <person name="Faurdal D."/>
            <person name="Vuksanovic O."/>
            <person name="Mourched A.-S."/>
            <person name="Charusanti P."/>
            <person name="Shaw S."/>
            <person name="Blin K."/>
            <person name="Weber T."/>
        </authorList>
    </citation>
    <scope>NUCLEOTIDE SEQUENCE</scope>
    <source>
        <strain evidence="1">NBC_01401</strain>
    </source>
</reference>
<protein>
    <submittedName>
        <fullName evidence="1">HAD-IIIC family phosphatase</fullName>
    </submittedName>
</protein>
<gene>
    <name evidence="1" type="ORF">OG626_04500</name>
</gene>
<organism evidence="1">
    <name type="scientific">Streptomyces sp. NBC_01401</name>
    <dbReference type="NCBI Taxonomy" id="2903854"/>
    <lineage>
        <taxon>Bacteria</taxon>
        <taxon>Bacillati</taxon>
        <taxon>Actinomycetota</taxon>
        <taxon>Actinomycetes</taxon>
        <taxon>Kitasatosporales</taxon>
        <taxon>Streptomycetaceae</taxon>
        <taxon>Streptomyces</taxon>
    </lineage>
</organism>
<dbReference type="InterPro" id="IPR036412">
    <property type="entry name" value="HAD-like_sf"/>
</dbReference>
<proteinExistence type="predicted"/>
<dbReference type="Gene3D" id="3.40.50.1000">
    <property type="entry name" value="HAD superfamily/HAD-like"/>
    <property type="match status" value="1"/>
</dbReference>
<sequence length="362" mass="40318">MAEPTTVKCLVWDLDNTLWQGTLLDGDDVRIADETKHVIAELDRRGILQAVCSKNDHDHAWQRLEELGVAEYFVLPHIGWGPKSDSVRSIAERLNFAHGTVAFVDDTPAERAEVAYHLPEVRCYDAGQVTELLNLPEFSPATVTVDSERRREMYQAGFRRDAEREEYKGADEDFLRSLDLWMSIGRATEHELSRAKELTLRTSQMNATGVHYDDDALRRLMTDPEHEVLVVTMGDRFGPHGAVGLLLLHRTPGAWHLKLLATSCRVVSFGAGSTILNWLIDQAATAGTHLVADFRATARNRMMEIAYRFAGFEDQPCACHDAQEASDCDTADVQRLHLVATPRPAPSTMSLDAVGLAGERVG</sequence>
<dbReference type="Pfam" id="PF00702">
    <property type="entry name" value="Hydrolase"/>
    <property type="match status" value="1"/>
</dbReference>
<dbReference type="SUPFAM" id="SSF56784">
    <property type="entry name" value="HAD-like"/>
    <property type="match status" value="1"/>
</dbReference>
<dbReference type="EMBL" id="CP109535">
    <property type="protein sequence ID" value="WTY94207.1"/>
    <property type="molecule type" value="Genomic_DNA"/>
</dbReference>
<dbReference type="NCBIfam" id="TIGR01686">
    <property type="entry name" value="FkbH"/>
    <property type="match status" value="1"/>
</dbReference>
<dbReference type="AlphaFoldDB" id="A0AAU3GPX1"/>
<dbReference type="NCBIfam" id="TIGR01681">
    <property type="entry name" value="HAD-SF-IIIC"/>
    <property type="match status" value="1"/>
</dbReference>